<gene>
    <name evidence="3" type="ORF">GCM10022239_12230</name>
</gene>
<reference evidence="4" key="1">
    <citation type="journal article" date="2019" name="Int. J. Syst. Evol. Microbiol.">
        <title>The Global Catalogue of Microorganisms (GCM) 10K type strain sequencing project: providing services to taxonomists for standard genome sequencing and annotation.</title>
        <authorList>
            <consortium name="The Broad Institute Genomics Platform"/>
            <consortium name="The Broad Institute Genome Sequencing Center for Infectious Disease"/>
            <person name="Wu L."/>
            <person name="Ma J."/>
        </authorList>
    </citation>
    <scope>NUCLEOTIDE SEQUENCE [LARGE SCALE GENOMIC DNA]</scope>
    <source>
        <strain evidence="4">JCM 16949</strain>
    </source>
</reference>
<dbReference type="SUPFAM" id="SSF56436">
    <property type="entry name" value="C-type lectin-like"/>
    <property type="match status" value="1"/>
</dbReference>
<feature type="region of interest" description="Disordered" evidence="1">
    <location>
        <begin position="1"/>
        <end position="29"/>
    </location>
</feature>
<accession>A0ABP7FHC1</accession>
<dbReference type="PANTHER" id="PTHR23150">
    <property type="entry name" value="SULFATASE MODIFYING FACTOR 1, 2"/>
    <property type="match status" value="1"/>
</dbReference>
<protein>
    <recommendedName>
        <fullName evidence="2">Sulfatase-modifying factor enzyme-like domain-containing protein</fullName>
    </recommendedName>
</protein>
<dbReference type="InterPro" id="IPR051043">
    <property type="entry name" value="Sulfatase_Mod_Factor_Kinase"/>
</dbReference>
<evidence type="ECO:0000259" key="2">
    <source>
        <dbReference type="Pfam" id="PF03781"/>
    </source>
</evidence>
<feature type="domain" description="Sulfatase-modifying factor enzyme-like" evidence="2">
    <location>
        <begin position="6"/>
        <end position="68"/>
    </location>
</feature>
<sequence>MIKQARVPAGTFSMGDSTDDGNAGDGETPVHEVLLPTFEIDATSVTNDQFALFIAETGYRTEAESFGFSAVFHLAVETDLSNIMSSARGTP</sequence>
<dbReference type="InterPro" id="IPR005532">
    <property type="entry name" value="SUMF_dom"/>
</dbReference>
<comment type="caution">
    <text evidence="3">The sequence shown here is derived from an EMBL/GenBank/DDBJ whole genome shotgun (WGS) entry which is preliminary data.</text>
</comment>
<dbReference type="Gene3D" id="3.90.1580.10">
    <property type="entry name" value="paralog of FGE (formylglycine-generating enzyme)"/>
    <property type="match status" value="1"/>
</dbReference>
<dbReference type="PANTHER" id="PTHR23150:SF19">
    <property type="entry name" value="FORMYLGLYCINE-GENERATING ENZYME"/>
    <property type="match status" value="1"/>
</dbReference>
<evidence type="ECO:0000313" key="3">
    <source>
        <dbReference type="EMBL" id="GAA3738152.1"/>
    </source>
</evidence>
<dbReference type="Pfam" id="PF03781">
    <property type="entry name" value="FGE-sulfatase"/>
    <property type="match status" value="1"/>
</dbReference>
<keyword evidence="4" id="KW-1185">Reference proteome</keyword>
<proteinExistence type="predicted"/>
<dbReference type="InterPro" id="IPR042095">
    <property type="entry name" value="SUMF_sf"/>
</dbReference>
<dbReference type="Proteomes" id="UP001501004">
    <property type="component" value="Unassembled WGS sequence"/>
</dbReference>
<dbReference type="InterPro" id="IPR016187">
    <property type="entry name" value="CTDL_fold"/>
</dbReference>
<dbReference type="EMBL" id="BAABAE010000003">
    <property type="protein sequence ID" value="GAA3738152.1"/>
    <property type="molecule type" value="Genomic_DNA"/>
</dbReference>
<evidence type="ECO:0000256" key="1">
    <source>
        <dbReference type="SAM" id="MobiDB-lite"/>
    </source>
</evidence>
<evidence type="ECO:0000313" key="4">
    <source>
        <dbReference type="Proteomes" id="UP001501004"/>
    </source>
</evidence>
<organism evidence="3 4">
    <name type="scientific">Leifsonella bigeumensis</name>
    <dbReference type="NCBI Taxonomy" id="433643"/>
    <lineage>
        <taxon>Bacteria</taxon>
        <taxon>Bacillati</taxon>
        <taxon>Actinomycetota</taxon>
        <taxon>Actinomycetes</taxon>
        <taxon>Micrococcales</taxon>
        <taxon>Microbacteriaceae</taxon>
        <taxon>Leifsonella</taxon>
    </lineage>
</organism>
<name>A0ABP7FHC1_9MICO</name>